<organism evidence="1 2">
    <name type="scientific">Brassica cretica</name>
    <name type="common">Mustard</name>
    <dbReference type="NCBI Taxonomy" id="69181"/>
    <lineage>
        <taxon>Eukaryota</taxon>
        <taxon>Viridiplantae</taxon>
        <taxon>Streptophyta</taxon>
        <taxon>Embryophyta</taxon>
        <taxon>Tracheophyta</taxon>
        <taxon>Spermatophyta</taxon>
        <taxon>Magnoliopsida</taxon>
        <taxon>eudicotyledons</taxon>
        <taxon>Gunneridae</taxon>
        <taxon>Pentapetalae</taxon>
        <taxon>rosids</taxon>
        <taxon>malvids</taxon>
        <taxon>Brassicales</taxon>
        <taxon>Brassicaceae</taxon>
        <taxon>Brassiceae</taxon>
        <taxon>Brassica</taxon>
    </lineage>
</organism>
<dbReference type="EMBL" id="QGKX02000004">
    <property type="protein sequence ID" value="KAF3598368.1"/>
    <property type="molecule type" value="Genomic_DNA"/>
</dbReference>
<dbReference type="Proteomes" id="UP000712600">
    <property type="component" value="Unassembled WGS sequence"/>
</dbReference>
<sequence length="97" mass="11601">MPGLMLYRRFRRARSLRNDRAEQTLGRYIATELGSSSMLEYWQRDKFWDLVSRFLILCLEMLETSALGLGQDLDDAAQPWTLADYNRPDRYYTNKLW</sequence>
<protein>
    <submittedName>
        <fullName evidence="1">Uncharacterized protein</fullName>
    </submittedName>
</protein>
<proteinExistence type="predicted"/>
<evidence type="ECO:0000313" key="2">
    <source>
        <dbReference type="Proteomes" id="UP000712600"/>
    </source>
</evidence>
<gene>
    <name evidence="1" type="ORF">F2Q69_00034479</name>
</gene>
<name>A0A8S9SAM4_BRACR</name>
<reference evidence="1" key="1">
    <citation type="submission" date="2019-12" db="EMBL/GenBank/DDBJ databases">
        <title>Genome sequencing and annotation of Brassica cretica.</title>
        <authorList>
            <person name="Studholme D.J."/>
            <person name="Sarris P."/>
        </authorList>
    </citation>
    <scope>NUCLEOTIDE SEQUENCE</scope>
    <source>
        <strain evidence="1">PFS-109/04</strain>
        <tissue evidence="1">Leaf</tissue>
    </source>
</reference>
<evidence type="ECO:0000313" key="1">
    <source>
        <dbReference type="EMBL" id="KAF3598368.1"/>
    </source>
</evidence>
<comment type="caution">
    <text evidence="1">The sequence shown here is derived from an EMBL/GenBank/DDBJ whole genome shotgun (WGS) entry which is preliminary data.</text>
</comment>
<dbReference type="AlphaFoldDB" id="A0A8S9SAM4"/>
<accession>A0A8S9SAM4</accession>